<dbReference type="SUPFAM" id="SSF53098">
    <property type="entry name" value="Ribonuclease H-like"/>
    <property type="match status" value="1"/>
</dbReference>
<reference evidence="3 4" key="1">
    <citation type="journal article" date="2015" name="Proc. Natl. Acad. Sci. U.S.A.">
        <title>The resurrection genome of Boea hygrometrica: A blueprint for survival of dehydration.</title>
        <authorList>
            <person name="Xiao L."/>
            <person name="Yang G."/>
            <person name="Zhang L."/>
            <person name="Yang X."/>
            <person name="Zhao S."/>
            <person name="Ji Z."/>
            <person name="Zhou Q."/>
            <person name="Hu M."/>
            <person name="Wang Y."/>
            <person name="Chen M."/>
            <person name="Xu Y."/>
            <person name="Jin H."/>
            <person name="Xiao X."/>
            <person name="Hu G."/>
            <person name="Bao F."/>
            <person name="Hu Y."/>
            <person name="Wan P."/>
            <person name="Li L."/>
            <person name="Deng X."/>
            <person name="Kuang T."/>
            <person name="Xiang C."/>
            <person name="Zhu J.K."/>
            <person name="Oliver M.J."/>
            <person name="He Y."/>
        </authorList>
    </citation>
    <scope>NUCLEOTIDE SEQUENCE [LARGE SCALE GENOMIC DNA]</scope>
    <source>
        <strain evidence="4">cv. XS01</strain>
    </source>
</reference>
<gene>
    <name evidence="3" type="ORF">F511_06346</name>
</gene>
<dbReference type="Pfam" id="PF22936">
    <property type="entry name" value="Pol_BBD"/>
    <property type="match status" value="1"/>
</dbReference>
<dbReference type="GO" id="GO:0008233">
    <property type="term" value="F:peptidase activity"/>
    <property type="evidence" value="ECO:0007669"/>
    <property type="project" value="UniProtKB-KW"/>
</dbReference>
<name>A0A2Z7B3D7_9LAMI</name>
<protein>
    <recommendedName>
        <fullName evidence="2">Integrase catalytic domain-containing protein</fullName>
    </recommendedName>
</protein>
<dbReference type="Pfam" id="PF00665">
    <property type="entry name" value="rve"/>
    <property type="match status" value="1"/>
</dbReference>
<keyword evidence="4" id="KW-1185">Reference proteome</keyword>
<dbReference type="PANTHER" id="PTHR42648">
    <property type="entry name" value="TRANSPOSASE, PUTATIVE-RELATED"/>
    <property type="match status" value="1"/>
</dbReference>
<sequence>MFATLQESENGEKLYMGNSATSEIKGQGKVVLKMTSGKELTLNNVLYVPDIRKNLVSGSLLNKHGFRIVFESDKVVVSKNGMYVGRGYVSDGLFKLNVMAIKPKMNKINPSIYLLESPYLWHGRLGHVNYDTIRRLINLQNIPTFQIDKSHKCEKCVEAKQTRSSFKTIERNTEPLDLIHTDVCDLKGVQTRGGNKYFITFIDDSTRYCSVYLLKSKNEAIDKFIIYKSEVENQLSKKIKALRSDRGGEYESPFAELCAQHGIRHETTAPYSPQQNGIAERKNRTLKEIANL</sequence>
<dbReference type="InterPro" id="IPR012337">
    <property type="entry name" value="RNaseH-like_sf"/>
</dbReference>
<dbReference type="OrthoDB" id="2596766at2759"/>
<dbReference type="InterPro" id="IPR039537">
    <property type="entry name" value="Retrotran_Ty1/copia-like"/>
</dbReference>
<dbReference type="GO" id="GO:0015074">
    <property type="term" value="P:DNA integration"/>
    <property type="evidence" value="ECO:0007669"/>
    <property type="project" value="InterPro"/>
</dbReference>
<dbReference type="InterPro" id="IPR001584">
    <property type="entry name" value="Integrase_cat-core"/>
</dbReference>
<feature type="domain" description="Integrase catalytic" evidence="2">
    <location>
        <begin position="171"/>
        <end position="292"/>
    </location>
</feature>
<evidence type="ECO:0000256" key="1">
    <source>
        <dbReference type="ARBA" id="ARBA00022670"/>
    </source>
</evidence>
<evidence type="ECO:0000313" key="4">
    <source>
        <dbReference type="Proteomes" id="UP000250235"/>
    </source>
</evidence>
<organism evidence="3 4">
    <name type="scientific">Dorcoceras hygrometricum</name>
    <dbReference type="NCBI Taxonomy" id="472368"/>
    <lineage>
        <taxon>Eukaryota</taxon>
        <taxon>Viridiplantae</taxon>
        <taxon>Streptophyta</taxon>
        <taxon>Embryophyta</taxon>
        <taxon>Tracheophyta</taxon>
        <taxon>Spermatophyta</taxon>
        <taxon>Magnoliopsida</taxon>
        <taxon>eudicotyledons</taxon>
        <taxon>Gunneridae</taxon>
        <taxon>Pentapetalae</taxon>
        <taxon>asterids</taxon>
        <taxon>lamiids</taxon>
        <taxon>Lamiales</taxon>
        <taxon>Gesneriaceae</taxon>
        <taxon>Didymocarpoideae</taxon>
        <taxon>Trichosporeae</taxon>
        <taxon>Loxocarpinae</taxon>
        <taxon>Dorcoceras</taxon>
    </lineage>
</organism>
<evidence type="ECO:0000259" key="2">
    <source>
        <dbReference type="PROSITE" id="PS50994"/>
    </source>
</evidence>
<evidence type="ECO:0000313" key="3">
    <source>
        <dbReference type="EMBL" id="KZV26179.1"/>
    </source>
</evidence>
<keyword evidence="1" id="KW-0645">Protease</keyword>
<dbReference type="InterPro" id="IPR036397">
    <property type="entry name" value="RNaseH_sf"/>
</dbReference>
<dbReference type="EMBL" id="KV011785">
    <property type="protein sequence ID" value="KZV26179.1"/>
    <property type="molecule type" value="Genomic_DNA"/>
</dbReference>
<dbReference type="Gene3D" id="3.30.420.10">
    <property type="entry name" value="Ribonuclease H-like superfamily/Ribonuclease H"/>
    <property type="match status" value="1"/>
</dbReference>
<dbReference type="PANTHER" id="PTHR42648:SF20">
    <property type="entry name" value="RNA-DIRECTED DNA POLYMERASE"/>
    <property type="match status" value="1"/>
</dbReference>
<dbReference type="AlphaFoldDB" id="A0A2Z7B3D7"/>
<dbReference type="InterPro" id="IPR025724">
    <property type="entry name" value="GAG-pre-integrase_dom"/>
</dbReference>
<dbReference type="Proteomes" id="UP000250235">
    <property type="component" value="Unassembled WGS sequence"/>
</dbReference>
<accession>A0A2Z7B3D7</accession>
<dbReference type="PROSITE" id="PS50994">
    <property type="entry name" value="INTEGRASE"/>
    <property type="match status" value="1"/>
</dbReference>
<dbReference type="Pfam" id="PF13976">
    <property type="entry name" value="gag_pre-integrs"/>
    <property type="match status" value="1"/>
</dbReference>
<dbReference type="GO" id="GO:0003676">
    <property type="term" value="F:nucleic acid binding"/>
    <property type="evidence" value="ECO:0007669"/>
    <property type="project" value="InterPro"/>
</dbReference>
<dbReference type="GO" id="GO:0006508">
    <property type="term" value="P:proteolysis"/>
    <property type="evidence" value="ECO:0007669"/>
    <property type="project" value="UniProtKB-KW"/>
</dbReference>
<proteinExistence type="predicted"/>
<dbReference type="InterPro" id="IPR054722">
    <property type="entry name" value="PolX-like_BBD"/>
</dbReference>
<keyword evidence="1" id="KW-0378">Hydrolase</keyword>